<accession>A0AAW0RF83</accession>
<reference evidence="2 3" key="1">
    <citation type="submission" date="2020-02" db="EMBL/GenBank/DDBJ databases">
        <title>Comparative genomics of the hypocrealean fungal genus Beauvera.</title>
        <authorList>
            <person name="Showalter D.N."/>
            <person name="Bushley K.E."/>
            <person name="Rehner S.A."/>
        </authorList>
    </citation>
    <scope>NUCLEOTIDE SEQUENCE [LARGE SCALE GENOMIC DNA]</scope>
    <source>
        <strain evidence="2 3">ARSEF4384</strain>
    </source>
</reference>
<gene>
    <name evidence="2" type="ORF">G3M48_001763</name>
</gene>
<keyword evidence="3" id="KW-1185">Reference proteome</keyword>
<feature type="region of interest" description="Disordered" evidence="1">
    <location>
        <begin position="59"/>
        <end position="110"/>
    </location>
</feature>
<comment type="caution">
    <text evidence="2">The sequence shown here is derived from an EMBL/GenBank/DDBJ whole genome shotgun (WGS) entry which is preliminary data.</text>
</comment>
<evidence type="ECO:0000313" key="3">
    <source>
        <dbReference type="Proteomes" id="UP001397290"/>
    </source>
</evidence>
<dbReference type="AlphaFoldDB" id="A0AAW0RF83"/>
<protein>
    <submittedName>
        <fullName evidence="2">Uncharacterized protein</fullName>
    </submittedName>
</protein>
<sequence>MCKSLRMRRSVNSAKRGLLHCFVIKPLIGPPSSYRYHMVVVVVVVVVQERRTKANLAARGIQRGPSQPRKRRWARARPASPDRITSLYPSPVRAAPQHGSGKISPSLHEI</sequence>
<dbReference type="EMBL" id="JAAHCF010001526">
    <property type="protein sequence ID" value="KAK8140822.1"/>
    <property type="molecule type" value="Genomic_DNA"/>
</dbReference>
<name>A0AAW0RF83_9HYPO</name>
<proteinExistence type="predicted"/>
<evidence type="ECO:0000256" key="1">
    <source>
        <dbReference type="SAM" id="MobiDB-lite"/>
    </source>
</evidence>
<evidence type="ECO:0000313" key="2">
    <source>
        <dbReference type="EMBL" id="KAK8140822.1"/>
    </source>
</evidence>
<dbReference type="Proteomes" id="UP001397290">
    <property type="component" value="Unassembled WGS sequence"/>
</dbReference>
<organism evidence="2 3">
    <name type="scientific">Beauveria asiatica</name>
    <dbReference type="NCBI Taxonomy" id="1069075"/>
    <lineage>
        <taxon>Eukaryota</taxon>
        <taxon>Fungi</taxon>
        <taxon>Dikarya</taxon>
        <taxon>Ascomycota</taxon>
        <taxon>Pezizomycotina</taxon>
        <taxon>Sordariomycetes</taxon>
        <taxon>Hypocreomycetidae</taxon>
        <taxon>Hypocreales</taxon>
        <taxon>Cordycipitaceae</taxon>
        <taxon>Beauveria</taxon>
    </lineage>
</organism>